<dbReference type="AlphaFoldDB" id="A0A0C7P094"/>
<dbReference type="Proteomes" id="UP000032809">
    <property type="component" value="Chromosome I"/>
</dbReference>
<dbReference type="Pfam" id="PF00483">
    <property type="entry name" value="NTP_transferase"/>
    <property type="match status" value="1"/>
</dbReference>
<feature type="domain" description="Nucleotidyl transferase" evidence="1">
    <location>
        <begin position="2"/>
        <end position="236"/>
    </location>
</feature>
<dbReference type="RefSeq" id="WP_045087068.1">
    <property type="nucleotide sequence ID" value="NZ_LN824141.1"/>
</dbReference>
<name>A0A0C7P094_DEFTU</name>
<dbReference type="InterPro" id="IPR005908">
    <property type="entry name" value="G1P_thy_trans_l"/>
</dbReference>
<organism evidence="2 3">
    <name type="scientific">Defluviitoga tunisiensis</name>
    <dbReference type="NCBI Taxonomy" id="1006576"/>
    <lineage>
        <taxon>Bacteria</taxon>
        <taxon>Thermotogati</taxon>
        <taxon>Thermotogota</taxon>
        <taxon>Thermotogae</taxon>
        <taxon>Petrotogales</taxon>
        <taxon>Petrotogaceae</taxon>
        <taxon>Defluviitoga</taxon>
    </lineage>
</organism>
<dbReference type="KEGG" id="dtn:DTL3_0115"/>
<dbReference type="PATRIC" id="fig|1006576.9.peg.113"/>
<evidence type="ECO:0000313" key="3">
    <source>
        <dbReference type="Proteomes" id="UP000032809"/>
    </source>
</evidence>
<dbReference type="CDD" id="cd04189">
    <property type="entry name" value="G1P_TT_long"/>
    <property type="match status" value="1"/>
</dbReference>
<dbReference type="InterPro" id="IPR005835">
    <property type="entry name" value="NTP_transferase_dom"/>
</dbReference>
<dbReference type="HOGENOM" id="CLU_029499_0_1_0"/>
<dbReference type="GO" id="GO:0008879">
    <property type="term" value="F:glucose-1-phosphate thymidylyltransferase activity"/>
    <property type="evidence" value="ECO:0007669"/>
    <property type="project" value="UniProtKB-EC"/>
</dbReference>
<dbReference type="InterPro" id="IPR029044">
    <property type="entry name" value="Nucleotide-diphossugar_trans"/>
</dbReference>
<accession>A0A0C7P094</accession>
<protein>
    <submittedName>
        <fullName evidence="2">Glucose-1-phosphate thymidylyltransferase</fullName>
        <ecNumber evidence="2">2.7.7.24</ecNumber>
    </submittedName>
</protein>
<dbReference type="Gene3D" id="2.160.10.10">
    <property type="entry name" value="Hexapeptide repeat proteins"/>
    <property type="match status" value="1"/>
</dbReference>
<reference evidence="3" key="1">
    <citation type="submission" date="2014-11" db="EMBL/GenBank/DDBJ databases">
        <authorList>
            <person name="Wibberg D."/>
        </authorList>
    </citation>
    <scope>NUCLEOTIDE SEQUENCE [LARGE SCALE GENOMIC DNA]</scope>
    <source>
        <strain evidence="3">L3</strain>
    </source>
</reference>
<sequence>MKALILCAGKGTRLRPLTLTNAKPLIPIANKPTIMYSIEKIKESGISDIGIVVSPENIEAFQRVLGDGSSLDIKITYIIQEKPQGLAHAVKVAKDFLNNEDFLMFLGDNLVHFDLKSFIKKFEQSEYESYILLTPVENPWDFGIALIEDSKVVKVVEKPKVPPSNLAIVGVYIFTPLIFEAIDHLSPSWRGEYEITDAIQWLIDNSKNVGAHIIEGWWKDTGKPEDLIEANRKILSELKEMQIEGEIREDSLIQGNVVIGKNTKIINSIIRGPAIVGDNTTISNSYIGPYTSIGDGVYISSSEIEHSIILNDANILNIPVRIESSVIGENANIISIERKPHSIKLILGDYSHIQIPK</sequence>
<gene>
    <name evidence="2" type="ORF">DTL3_0115</name>
</gene>
<dbReference type="EMBL" id="LN824141">
    <property type="protein sequence ID" value="CEP77449.1"/>
    <property type="molecule type" value="Genomic_DNA"/>
</dbReference>
<dbReference type="OrthoDB" id="9803871at2"/>
<keyword evidence="3" id="KW-1185">Reference proteome</keyword>
<dbReference type="Gene3D" id="3.90.550.10">
    <property type="entry name" value="Spore Coat Polysaccharide Biosynthesis Protein SpsA, Chain A"/>
    <property type="match status" value="1"/>
</dbReference>
<evidence type="ECO:0000259" key="1">
    <source>
        <dbReference type="Pfam" id="PF00483"/>
    </source>
</evidence>
<evidence type="ECO:0000313" key="2">
    <source>
        <dbReference type="EMBL" id="CEP77449.1"/>
    </source>
</evidence>
<dbReference type="PANTHER" id="PTHR42883:SF2">
    <property type="entry name" value="THYMIDYLYLTRANSFERASE"/>
    <property type="match status" value="1"/>
</dbReference>
<dbReference type="STRING" id="1006576.DTL3_0115"/>
<dbReference type="SUPFAM" id="SSF53448">
    <property type="entry name" value="Nucleotide-diphospho-sugar transferases"/>
    <property type="match status" value="1"/>
</dbReference>
<dbReference type="PANTHER" id="PTHR42883">
    <property type="entry name" value="GLUCOSE-1-PHOSPHATE THYMIDYLTRANSFERASE"/>
    <property type="match status" value="1"/>
</dbReference>
<keyword evidence="2" id="KW-0548">Nucleotidyltransferase</keyword>
<proteinExistence type="predicted"/>
<dbReference type="EC" id="2.7.7.24" evidence="2"/>
<keyword evidence="2" id="KW-0808">Transferase</keyword>
<dbReference type="NCBIfam" id="TIGR01208">
    <property type="entry name" value="rmlA_long"/>
    <property type="match status" value="1"/>
</dbReference>